<name>R7Q7R6_CHOCR</name>
<dbReference type="InterPro" id="IPR000164">
    <property type="entry name" value="Histone_H3/CENP-A"/>
</dbReference>
<reference evidence="3" key="1">
    <citation type="journal article" date="2013" name="Proc. Natl. Acad. Sci. U.S.A.">
        <title>Genome structure and metabolic features in the red seaweed Chondrus crispus shed light on evolution of the Archaeplastida.</title>
        <authorList>
            <person name="Collen J."/>
            <person name="Porcel B."/>
            <person name="Carre W."/>
            <person name="Ball S.G."/>
            <person name="Chaparro C."/>
            <person name="Tonon T."/>
            <person name="Barbeyron T."/>
            <person name="Michel G."/>
            <person name="Noel B."/>
            <person name="Valentin K."/>
            <person name="Elias M."/>
            <person name="Artiguenave F."/>
            <person name="Arun A."/>
            <person name="Aury J.M."/>
            <person name="Barbosa-Neto J.F."/>
            <person name="Bothwell J.H."/>
            <person name="Bouget F.Y."/>
            <person name="Brillet L."/>
            <person name="Cabello-Hurtado F."/>
            <person name="Capella-Gutierrez S."/>
            <person name="Charrier B."/>
            <person name="Cladiere L."/>
            <person name="Cock J.M."/>
            <person name="Coelho S.M."/>
            <person name="Colleoni C."/>
            <person name="Czjzek M."/>
            <person name="Da Silva C."/>
            <person name="Delage L."/>
            <person name="Denoeud F."/>
            <person name="Deschamps P."/>
            <person name="Dittami S.M."/>
            <person name="Gabaldon T."/>
            <person name="Gachon C.M."/>
            <person name="Groisillier A."/>
            <person name="Herve C."/>
            <person name="Jabbari K."/>
            <person name="Katinka M."/>
            <person name="Kloareg B."/>
            <person name="Kowalczyk N."/>
            <person name="Labadie K."/>
            <person name="Leblanc C."/>
            <person name="Lopez P.J."/>
            <person name="McLachlan D.H."/>
            <person name="Meslet-Cladiere L."/>
            <person name="Moustafa A."/>
            <person name="Nehr Z."/>
            <person name="Nyvall Collen P."/>
            <person name="Panaud O."/>
            <person name="Partensky F."/>
            <person name="Poulain J."/>
            <person name="Rensing S.A."/>
            <person name="Rousvoal S."/>
            <person name="Samson G."/>
            <person name="Symeonidi A."/>
            <person name="Weissenbach J."/>
            <person name="Zambounis A."/>
            <person name="Wincker P."/>
            <person name="Boyen C."/>
        </authorList>
    </citation>
    <scope>NUCLEOTIDE SEQUENCE [LARGE SCALE GENOMIC DNA]</scope>
    <source>
        <strain evidence="3">cv. Stackhouse</strain>
    </source>
</reference>
<dbReference type="KEGG" id="ccp:CHC_T00003192001"/>
<gene>
    <name evidence="2" type="ORF">CHC_T00003192001</name>
</gene>
<dbReference type="AlphaFoldDB" id="R7Q7R6"/>
<dbReference type="PRINTS" id="PR00622">
    <property type="entry name" value="HISTONEH3"/>
</dbReference>
<dbReference type="GO" id="GO:0003677">
    <property type="term" value="F:DNA binding"/>
    <property type="evidence" value="ECO:0007669"/>
    <property type="project" value="InterPro"/>
</dbReference>
<dbReference type="RefSeq" id="XP_005714401.1">
    <property type="nucleotide sequence ID" value="XM_005714344.1"/>
</dbReference>
<dbReference type="PhylomeDB" id="R7Q7R6"/>
<organism evidence="2 3">
    <name type="scientific">Chondrus crispus</name>
    <name type="common">Carrageen Irish moss</name>
    <name type="synonym">Polymorpha crispa</name>
    <dbReference type="NCBI Taxonomy" id="2769"/>
    <lineage>
        <taxon>Eukaryota</taxon>
        <taxon>Rhodophyta</taxon>
        <taxon>Florideophyceae</taxon>
        <taxon>Rhodymeniophycidae</taxon>
        <taxon>Gigartinales</taxon>
        <taxon>Gigartinaceae</taxon>
        <taxon>Chondrus</taxon>
    </lineage>
</organism>
<dbReference type="GO" id="GO:0030527">
    <property type="term" value="F:structural constituent of chromatin"/>
    <property type="evidence" value="ECO:0007669"/>
    <property type="project" value="InterPro"/>
</dbReference>
<sequence>MARTKQTARRSADGKAPRKHVALKAARVTKQDQDLRNNVMFQLSSRTDIVKVSKSSSAVVLPHDYHIWVKSGHRRYDVTRAEFEALLGHHIPELLIRKEACEFTVDDLARFRVTNSVNDTSRPNTITENE</sequence>
<evidence type="ECO:0000256" key="1">
    <source>
        <dbReference type="SAM" id="MobiDB-lite"/>
    </source>
</evidence>
<evidence type="ECO:0000313" key="3">
    <source>
        <dbReference type="Proteomes" id="UP000012073"/>
    </source>
</evidence>
<protein>
    <submittedName>
        <fullName evidence="2">Uncharacterized protein</fullName>
    </submittedName>
</protein>
<accession>R7Q7R6</accession>
<evidence type="ECO:0000313" key="2">
    <source>
        <dbReference type="EMBL" id="CDF34582.1"/>
    </source>
</evidence>
<feature type="region of interest" description="Disordered" evidence="1">
    <location>
        <begin position="1"/>
        <end position="28"/>
    </location>
</feature>
<dbReference type="Proteomes" id="UP000012073">
    <property type="component" value="Unassembled WGS sequence"/>
</dbReference>
<dbReference type="Gramene" id="CDF34582">
    <property type="protein sequence ID" value="CDF34582"/>
    <property type="gene ID" value="CHC_T00003192001"/>
</dbReference>
<proteinExistence type="predicted"/>
<dbReference type="GeneID" id="17322120"/>
<keyword evidence="3" id="KW-1185">Reference proteome</keyword>
<dbReference type="GO" id="GO:0000786">
    <property type="term" value="C:nucleosome"/>
    <property type="evidence" value="ECO:0007669"/>
    <property type="project" value="InterPro"/>
</dbReference>
<dbReference type="EMBL" id="HG001700">
    <property type="protein sequence ID" value="CDF34582.1"/>
    <property type="molecule type" value="Genomic_DNA"/>
</dbReference>